<reference evidence="8" key="1">
    <citation type="journal article" date="2020" name="mSystems">
        <title>Genome- and Community-Level Interaction Insights into Carbon Utilization and Element Cycling Functions of Hydrothermarchaeota in Hydrothermal Sediment.</title>
        <authorList>
            <person name="Zhou Z."/>
            <person name="Liu Y."/>
            <person name="Xu W."/>
            <person name="Pan J."/>
            <person name="Luo Z.H."/>
            <person name="Li M."/>
        </authorList>
    </citation>
    <scope>NUCLEOTIDE SEQUENCE [LARGE SCALE GENOMIC DNA]</scope>
    <source>
        <strain evidence="8">HyVt-538</strain>
    </source>
</reference>
<keyword evidence="5 6" id="KW-0408">Iron</keyword>
<dbReference type="AlphaFoldDB" id="A0A7V5NXB2"/>
<dbReference type="Proteomes" id="UP000885806">
    <property type="component" value="Unassembled WGS sequence"/>
</dbReference>
<dbReference type="InterPro" id="IPR009056">
    <property type="entry name" value="Cyt_c-like_dom"/>
</dbReference>
<feature type="non-terminal residue" evidence="8">
    <location>
        <position position="149"/>
    </location>
</feature>
<dbReference type="PROSITE" id="PS51007">
    <property type="entry name" value="CYTC"/>
    <property type="match status" value="1"/>
</dbReference>
<accession>A0A7V5NXB2</accession>
<evidence type="ECO:0000256" key="1">
    <source>
        <dbReference type="ARBA" id="ARBA00022448"/>
    </source>
</evidence>
<keyword evidence="1" id="KW-0813">Transport</keyword>
<dbReference type="EMBL" id="DROP01000192">
    <property type="protein sequence ID" value="HHI88865.1"/>
    <property type="molecule type" value="Genomic_DNA"/>
</dbReference>
<dbReference type="PANTHER" id="PTHR11961">
    <property type="entry name" value="CYTOCHROME C"/>
    <property type="match status" value="1"/>
</dbReference>
<dbReference type="Pfam" id="PF00034">
    <property type="entry name" value="Cytochrom_C"/>
    <property type="match status" value="1"/>
</dbReference>
<dbReference type="PRINTS" id="PR00604">
    <property type="entry name" value="CYTCHRMECIAB"/>
</dbReference>
<keyword evidence="4" id="KW-0249">Electron transport</keyword>
<evidence type="ECO:0000256" key="4">
    <source>
        <dbReference type="ARBA" id="ARBA00022982"/>
    </source>
</evidence>
<keyword evidence="2 6" id="KW-0349">Heme</keyword>
<dbReference type="SUPFAM" id="SSF46626">
    <property type="entry name" value="Cytochrome c"/>
    <property type="match status" value="1"/>
</dbReference>
<protein>
    <submittedName>
        <fullName evidence="8">C-type cytochrome</fullName>
    </submittedName>
</protein>
<evidence type="ECO:0000313" key="8">
    <source>
        <dbReference type="EMBL" id="HHI88865.1"/>
    </source>
</evidence>
<evidence type="ECO:0000256" key="5">
    <source>
        <dbReference type="ARBA" id="ARBA00023004"/>
    </source>
</evidence>
<evidence type="ECO:0000256" key="2">
    <source>
        <dbReference type="ARBA" id="ARBA00022617"/>
    </source>
</evidence>
<dbReference type="InterPro" id="IPR036909">
    <property type="entry name" value="Cyt_c-like_dom_sf"/>
</dbReference>
<organism evidence="8">
    <name type="scientific">Hellea balneolensis</name>
    <dbReference type="NCBI Taxonomy" id="287478"/>
    <lineage>
        <taxon>Bacteria</taxon>
        <taxon>Pseudomonadati</taxon>
        <taxon>Pseudomonadota</taxon>
        <taxon>Alphaproteobacteria</taxon>
        <taxon>Maricaulales</taxon>
        <taxon>Robiginitomaculaceae</taxon>
        <taxon>Hellea</taxon>
    </lineage>
</organism>
<proteinExistence type="predicted"/>
<dbReference type="Gene3D" id="1.10.760.10">
    <property type="entry name" value="Cytochrome c-like domain"/>
    <property type="match status" value="1"/>
</dbReference>
<dbReference type="GO" id="GO:0046872">
    <property type="term" value="F:metal ion binding"/>
    <property type="evidence" value="ECO:0007669"/>
    <property type="project" value="UniProtKB-KW"/>
</dbReference>
<evidence type="ECO:0000256" key="3">
    <source>
        <dbReference type="ARBA" id="ARBA00022723"/>
    </source>
</evidence>
<keyword evidence="3 6" id="KW-0479">Metal-binding</keyword>
<comment type="caution">
    <text evidence="8">The sequence shown here is derived from an EMBL/GenBank/DDBJ whole genome shotgun (WGS) entry which is preliminary data.</text>
</comment>
<dbReference type="InterPro" id="IPR002327">
    <property type="entry name" value="Cyt_c_1A/1B"/>
</dbReference>
<evidence type="ECO:0000259" key="7">
    <source>
        <dbReference type="PROSITE" id="PS51007"/>
    </source>
</evidence>
<sequence>MSGLFFNKVAAATLSAVLGVLVINRFAGIVVHPEVPEPDHFAYKLAAETEAKPVKAEPVAFPSPAWLSARDPQKGAKVFKKCKACHDVSNAKKDGTGPHLWGVVGRPKAAAEGFSYSSGMKSAGGNWTYEDLDKFLTKPKDFIKGTKMT</sequence>
<dbReference type="GO" id="GO:0020037">
    <property type="term" value="F:heme binding"/>
    <property type="evidence" value="ECO:0007669"/>
    <property type="project" value="InterPro"/>
</dbReference>
<name>A0A7V5NXB2_9PROT</name>
<evidence type="ECO:0000256" key="6">
    <source>
        <dbReference type="PROSITE-ProRule" id="PRU00433"/>
    </source>
</evidence>
<dbReference type="GO" id="GO:0009055">
    <property type="term" value="F:electron transfer activity"/>
    <property type="evidence" value="ECO:0007669"/>
    <property type="project" value="InterPro"/>
</dbReference>
<feature type="domain" description="Cytochrome c" evidence="7">
    <location>
        <begin position="70"/>
        <end position="149"/>
    </location>
</feature>
<gene>
    <name evidence="8" type="ORF">ENK01_02835</name>
</gene>